<dbReference type="STRING" id="314278.NB231_14303"/>
<accession>A4BL11</accession>
<dbReference type="AlphaFoldDB" id="A4BL11"/>
<dbReference type="EMBL" id="AAOF01000001">
    <property type="protein sequence ID" value="EAR22999.1"/>
    <property type="molecule type" value="Genomic_DNA"/>
</dbReference>
<protein>
    <submittedName>
        <fullName evidence="1">Uncharacterized protein</fullName>
    </submittedName>
</protein>
<dbReference type="Proteomes" id="UP000003374">
    <property type="component" value="Unassembled WGS sequence"/>
</dbReference>
<sequence length="588" mass="65868">MALERAVPARAGTLEGIVTTPADQPINGAMVTVFSTDRLRKETVFTNGDGRYFIDVSFGGELTVRARVPNFADQTQRLTLDRNDRRTLDLQIGPFESELDRSNALPASAHLTSLPWHDAVERQPFIAQCNYCHQIGDPLTRGKRSVNSWKKSIKKMEGYMAIVTDAQVERFSEVLATGFDGQPIDIVQTYDASPELARAKIEEWLVGDGMSFIHDTVVGADGKLYGVDEGHDVVWVLDRETAEVEEIPLPDSDLPVGGMFSGAALPIGIFTGKHGPHSLVQAEDGRFWITNALSATLMGFDPQRKEFEVIEIGKGALYPHTIRIDNKGIVWFTIAVSNQVGRFDPQTKELQVLQLPHNGFWRWVTDTFFPALLGYAARTPRGNKPIELSPHKLLDGIEYQDLFNLPYGIDINPRDGGVWYTKVWADKIGHVDPKTLEITEYDTPLKGPRRPRFDADGILWIPSFDESALLRFDPTTAEFKVYPLPTLSPDEYETPYALNVQRETGDVWITANMSDRILRFIPREERFVSYPSPTRVTWLRDLVFTDDGKVCSSSSNLPAYAIEDGVPSFICLDPEGGGKDRVEQTHPR</sequence>
<dbReference type="Gene3D" id="2.130.10.10">
    <property type="entry name" value="YVTN repeat-like/Quinoprotein amine dehydrogenase"/>
    <property type="match status" value="2"/>
</dbReference>
<dbReference type="PANTHER" id="PTHR40274:SF3">
    <property type="entry name" value="VIRGINIAMYCIN B LYASE"/>
    <property type="match status" value="1"/>
</dbReference>
<comment type="caution">
    <text evidence="1">The sequence shown here is derived from an EMBL/GenBank/DDBJ whole genome shotgun (WGS) entry which is preliminary data.</text>
</comment>
<organism evidence="1 2">
    <name type="scientific">Nitrococcus mobilis Nb-231</name>
    <dbReference type="NCBI Taxonomy" id="314278"/>
    <lineage>
        <taxon>Bacteria</taxon>
        <taxon>Pseudomonadati</taxon>
        <taxon>Pseudomonadota</taxon>
        <taxon>Gammaproteobacteria</taxon>
        <taxon>Chromatiales</taxon>
        <taxon>Ectothiorhodospiraceae</taxon>
        <taxon>Nitrococcus</taxon>
    </lineage>
</organism>
<evidence type="ECO:0000313" key="1">
    <source>
        <dbReference type="EMBL" id="EAR22999.1"/>
    </source>
</evidence>
<dbReference type="SUPFAM" id="SSF49464">
    <property type="entry name" value="Carboxypeptidase regulatory domain-like"/>
    <property type="match status" value="1"/>
</dbReference>
<evidence type="ECO:0000313" key="2">
    <source>
        <dbReference type="Proteomes" id="UP000003374"/>
    </source>
</evidence>
<keyword evidence="2" id="KW-1185">Reference proteome</keyword>
<reference evidence="1 2" key="1">
    <citation type="submission" date="2006-02" db="EMBL/GenBank/DDBJ databases">
        <authorList>
            <person name="Waterbury J."/>
            <person name="Ferriera S."/>
            <person name="Johnson J."/>
            <person name="Kravitz S."/>
            <person name="Halpern A."/>
            <person name="Remington K."/>
            <person name="Beeson K."/>
            <person name="Tran B."/>
            <person name="Rogers Y.-H."/>
            <person name="Friedman R."/>
            <person name="Venter J.C."/>
        </authorList>
    </citation>
    <scope>NUCLEOTIDE SEQUENCE [LARGE SCALE GENOMIC DNA]</scope>
    <source>
        <strain evidence="1 2">Nb-231</strain>
    </source>
</reference>
<dbReference type="Pfam" id="PF13620">
    <property type="entry name" value="CarboxypepD_reg"/>
    <property type="match status" value="1"/>
</dbReference>
<dbReference type="InterPro" id="IPR008969">
    <property type="entry name" value="CarboxyPept-like_regulatory"/>
</dbReference>
<proteinExistence type="predicted"/>
<dbReference type="Gene3D" id="2.60.40.1120">
    <property type="entry name" value="Carboxypeptidase-like, regulatory domain"/>
    <property type="match status" value="1"/>
</dbReference>
<name>A4BL11_9GAMM</name>
<dbReference type="PANTHER" id="PTHR40274">
    <property type="entry name" value="VIRGINIAMYCIN B LYASE"/>
    <property type="match status" value="1"/>
</dbReference>
<dbReference type="InterPro" id="IPR015943">
    <property type="entry name" value="WD40/YVTN_repeat-like_dom_sf"/>
</dbReference>
<dbReference type="eggNOG" id="COG4257">
    <property type="taxonomic scope" value="Bacteria"/>
</dbReference>
<dbReference type="InterPro" id="IPR051344">
    <property type="entry name" value="Vgb"/>
</dbReference>
<gene>
    <name evidence="1" type="ORF">NB231_14303</name>
</gene>
<dbReference type="HOGENOM" id="CLU_417204_0_0_6"/>
<dbReference type="SUPFAM" id="SSF63829">
    <property type="entry name" value="Calcium-dependent phosphotriesterase"/>
    <property type="match status" value="1"/>
</dbReference>
<dbReference type="OrthoDB" id="9812926at2"/>